<evidence type="ECO:0000256" key="3">
    <source>
        <dbReference type="ARBA" id="ARBA00022723"/>
    </source>
</evidence>
<dbReference type="GO" id="GO:0070814">
    <property type="term" value="P:hydrogen sulfide biosynthetic process"/>
    <property type="evidence" value="ECO:0007669"/>
    <property type="project" value="UniProtKB-UniRule"/>
</dbReference>
<dbReference type="GO" id="GO:0019379">
    <property type="term" value="P:sulfate assimilation, phosphoadenylyl sulfate reduction by phosphoadenylyl-sulfate reductase (thioredoxin)"/>
    <property type="evidence" value="ECO:0007669"/>
    <property type="project" value="UniProtKB-UniRule"/>
</dbReference>
<dbReference type="AlphaFoldDB" id="A0A840L6Q4"/>
<comment type="subcellular location">
    <subcellularLocation>
        <location evidence="14">Cytoplasm</location>
    </subcellularLocation>
</comment>
<dbReference type="Pfam" id="PF01507">
    <property type="entry name" value="PAPS_reduct"/>
    <property type="match status" value="1"/>
</dbReference>
<keyword evidence="5 14" id="KW-0408">Iron</keyword>
<keyword evidence="2 14" id="KW-0963">Cytoplasm</keyword>
<evidence type="ECO:0000256" key="13">
    <source>
        <dbReference type="ARBA" id="ARBA00048441"/>
    </source>
</evidence>
<feature type="binding site" evidence="14">
    <location>
        <position position="217"/>
    </location>
    <ligand>
        <name>[4Fe-4S] cluster</name>
        <dbReference type="ChEBI" id="CHEBI:49883"/>
    </ligand>
</feature>
<feature type="compositionally biased region" description="Basic and acidic residues" evidence="15">
    <location>
        <begin position="288"/>
        <end position="298"/>
    </location>
</feature>
<evidence type="ECO:0000256" key="1">
    <source>
        <dbReference type="ARBA" id="ARBA00009732"/>
    </source>
</evidence>
<dbReference type="InterPro" id="IPR011798">
    <property type="entry name" value="APS_reductase"/>
</dbReference>
<dbReference type="InterPro" id="IPR004511">
    <property type="entry name" value="PAPS/APS_Rdtase"/>
</dbReference>
<comment type="caution">
    <text evidence="17">The sequence shown here is derived from an EMBL/GenBank/DDBJ whole genome shotgun (WGS) entry which is preliminary data.</text>
</comment>
<keyword evidence="6 14" id="KW-0411">Iron-sulfur</keyword>
<feature type="binding site" evidence="14">
    <location>
        <position position="135"/>
    </location>
    <ligand>
        <name>[4Fe-4S] cluster</name>
        <dbReference type="ChEBI" id="CHEBI:49883"/>
    </ligand>
</feature>
<dbReference type="PANTHER" id="PTHR46482:SF9">
    <property type="entry name" value="5'-ADENYLYLSULFATE REDUCTASE 1, CHLOROPLASTIC"/>
    <property type="match status" value="1"/>
</dbReference>
<dbReference type="EC" id="1.8.4.10" evidence="9 14"/>
<feature type="binding site" evidence="14">
    <location>
        <position position="136"/>
    </location>
    <ligand>
        <name>[4Fe-4S] cluster</name>
        <dbReference type="ChEBI" id="CHEBI:49883"/>
    </ligand>
</feature>
<evidence type="ECO:0000256" key="14">
    <source>
        <dbReference type="HAMAP-Rule" id="MF_00063"/>
    </source>
</evidence>
<dbReference type="GO" id="GO:0051539">
    <property type="term" value="F:4 iron, 4 sulfur cluster binding"/>
    <property type="evidence" value="ECO:0007669"/>
    <property type="project" value="UniProtKB-UniRule"/>
</dbReference>
<sequence length="314" mass="34095">MSGQLSMLGGAPARASALDLYARATPGFEERLARTVALLRQAASEHGSGLIQASSLGAEDMVITDLISRHALPICVATLDTGRLHAQTLALLPRIRQSYGIEVQVYSPPEQAVITLVRERGLNSMYESLALRKECCGIRKLEPLKRMLDGRTAWITGLRREQSANRADVPFTEPDGPGRVKLNALAEWSWADVWHYIQSYAVPYNDLHDQFMPSIGCEPCTRAIAVGEDFRAGRWWWENDDAKECGLHKSHSPAQAGSAHGAEIGSGVSAQANFGKAEVKAATAAGRSQDENAKECGLHKAQSNEELNNHGAKA</sequence>
<gene>
    <name evidence="14" type="primary">cysH</name>
    <name evidence="17" type="ORF">HNP55_000810</name>
</gene>
<evidence type="ECO:0000256" key="5">
    <source>
        <dbReference type="ARBA" id="ARBA00023004"/>
    </source>
</evidence>
<evidence type="ECO:0000259" key="16">
    <source>
        <dbReference type="Pfam" id="PF01507"/>
    </source>
</evidence>
<comment type="catalytic activity">
    <reaction evidence="13 14">
        <text>[thioredoxin]-disulfide + sulfite + AMP + 2 H(+) = adenosine 5'-phosphosulfate + [thioredoxin]-dithiol</text>
        <dbReference type="Rhea" id="RHEA:21976"/>
        <dbReference type="Rhea" id="RHEA-COMP:10698"/>
        <dbReference type="Rhea" id="RHEA-COMP:10700"/>
        <dbReference type="ChEBI" id="CHEBI:15378"/>
        <dbReference type="ChEBI" id="CHEBI:17359"/>
        <dbReference type="ChEBI" id="CHEBI:29950"/>
        <dbReference type="ChEBI" id="CHEBI:50058"/>
        <dbReference type="ChEBI" id="CHEBI:58243"/>
        <dbReference type="ChEBI" id="CHEBI:456215"/>
        <dbReference type="EC" id="1.8.4.10"/>
    </reaction>
</comment>
<dbReference type="Proteomes" id="UP000562027">
    <property type="component" value="Unassembled WGS sequence"/>
</dbReference>
<comment type="cofactor">
    <cofactor evidence="14">
        <name>[4Fe-4S] cluster</name>
        <dbReference type="ChEBI" id="CHEBI:49883"/>
    </cofactor>
    <text evidence="14">Binds 1 [4Fe-4S] cluster per subunit.</text>
</comment>
<evidence type="ECO:0000256" key="10">
    <source>
        <dbReference type="ARBA" id="ARBA00029514"/>
    </source>
</evidence>
<protein>
    <recommendedName>
        <fullName evidence="10 14">Adenosine 5'-phosphosulfate reductase</fullName>
        <shortName evidence="14">APS reductase</shortName>
        <ecNumber evidence="9 14">1.8.4.10</ecNumber>
    </recommendedName>
    <alternativeName>
        <fullName evidence="12 14">5'-adenylylsulfate reductase</fullName>
    </alternativeName>
    <alternativeName>
        <fullName evidence="11 14">Thioredoxin-dependent 5'-adenylylsulfate reductase</fullName>
    </alternativeName>
</protein>
<dbReference type="NCBIfam" id="NF002537">
    <property type="entry name" value="PRK02090.1"/>
    <property type="match status" value="1"/>
</dbReference>
<evidence type="ECO:0000256" key="8">
    <source>
        <dbReference type="ARBA" id="ARBA00024327"/>
    </source>
</evidence>
<dbReference type="GO" id="GO:0046872">
    <property type="term" value="F:metal ion binding"/>
    <property type="evidence" value="ECO:0007669"/>
    <property type="project" value="UniProtKB-KW"/>
</dbReference>
<dbReference type="GO" id="GO:0043866">
    <property type="term" value="F:adenylyl-sulfate reductase (thioredoxin) activity"/>
    <property type="evidence" value="ECO:0007669"/>
    <property type="project" value="UniProtKB-EC"/>
</dbReference>
<dbReference type="Gene3D" id="3.40.50.620">
    <property type="entry name" value="HUPs"/>
    <property type="match status" value="1"/>
</dbReference>
<evidence type="ECO:0000313" key="17">
    <source>
        <dbReference type="EMBL" id="MBB4842315.1"/>
    </source>
</evidence>
<evidence type="ECO:0000256" key="7">
    <source>
        <dbReference type="ARBA" id="ARBA00024298"/>
    </source>
</evidence>
<dbReference type="InterPro" id="IPR002500">
    <property type="entry name" value="PAPS_reduct_dom"/>
</dbReference>
<dbReference type="EMBL" id="JACHLP010000001">
    <property type="protein sequence ID" value="MBB4842315.1"/>
    <property type="molecule type" value="Genomic_DNA"/>
</dbReference>
<dbReference type="NCBIfam" id="TIGR02055">
    <property type="entry name" value="APS_reductase"/>
    <property type="match status" value="1"/>
</dbReference>
<evidence type="ECO:0000256" key="4">
    <source>
        <dbReference type="ARBA" id="ARBA00023002"/>
    </source>
</evidence>
<evidence type="ECO:0000256" key="9">
    <source>
        <dbReference type="ARBA" id="ARBA00024386"/>
    </source>
</evidence>
<evidence type="ECO:0000256" key="2">
    <source>
        <dbReference type="ARBA" id="ARBA00022490"/>
    </source>
</evidence>
<proteinExistence type="inferred from homology"/>
<dbReference type="GO" id="GO:0019344">
    <property type="term" value="P:cysteine biosynthetic process"/>
    <property type="evidence" value="ECO:0007669"/>
    <property type="project" value="InterPro"/>
</dbReference>
<evidence type="ECO:0000256" key="15">
    <source>
        <dbReference type="SAM" id="MobiDB-lite"/>
    </source>
</evidence>
<dbReference type="HAMAP" id="MF_00063">
    <property type="entry name" value="CysH"/>
    <property type="match status" value="1"/>
</dbReference>
<feature type="region of interest" description="Disordered" evidence="15">
    <location>
        <begin position="279"/>
        <end position="314"/>
    </location>
</feature>
<comment type="similarity">
    <text evidence="1 14">Belongs to the PAPS reductase family. CysH subfamily.</text>
</comment>
<dbReference type="GO" id="GO:0004604">
    <property type="term" value="F:phosphoadenylyl-sulfate reductase (thioredoxin) activity"/>
    <property type="evidence" value="ECO:0007669"/>
    <property type="project" value="UniProtKB-UniRule"/>
</dbReference>
<dbReference type="InterPro" id="IPR014729">
    <property type="entry name" value="Rossmann-like_a/b/a_fold"/>
</dbReference>
<reference evidence="17 18" key="1">
    <citation type="submission" date="2020-08" db="EMBL/GenBank/DDBJ databases">
        <title>Functional genomics of gut bacteria from endangered species of beetles.</title>
        <authorList>
            <person name="Carlos-Shanley C."/>
        </authorList>
    </citation>
    <scope>NUCLEOTIDE SEQUENCE [LARGE SCALE GENOMIC DNA]</scope>
    <source>
        <strain evidence="17 18">S00239</strain>
    </source>
</reference>
<keyword evidence="4 14" id="KW-0560">Oxidoreductase</keyword>
<feature type="active site" description="Nucleophile; cysteine thiosulfonate intermediate" evidence="14">
    <location>
        <position position="245"/>
    </location>
</feature>
<name>A0A840L6Q4_9BURK</name>
<feature type="domain" description="Phosphoadenosine phosphosulphate reductase" evidence="16">
    <location>
        <begin position="50"/>
        <end position="223"/>
    </location>
</feature>
<evidence type="ECO:0000256" key="12">
    <source>
        <dbReference type="ARBA" id="ARBA00032041"/>
    </source>
</evidence>
<dbReference type="SUPFAM" id="SSF52402">
    <property type="entry name" value="Adenine nucleotide alpha hydrolases-like"/>
    <property type="match status" value="1"/>
</dbReference>
<dbReference type="GO" id="GO:0005737">
    <property type="term" value="C:cytoplasm"/>
    <property type="evidence" value="ECO:0007669"/>
    <property type="project" value="UniProtKB-SubCell"/>
</dbReference>
<keyword evidence="18" id="KW-1185">Reference proteome</keyword>
<evidence type="ECO:0000256" key="6">
    <source>
        <dbReference type="ARBA" id="ARBA00023014"/>
    </source>
</evidence>
<dbReference type="CDD" id="cd23945">
    <property type="entry name" value="PAPS_reductase"/>
    <property type="match status" value="1"/>
</dbReference>
<dbReference type="PANTHER" id="PTHR46482">
    <property type="entry name" value="5'-ADENYLYLSULFATE REDUCTASE 3, CHLOROPLASTIC"/>
    <property type="match status" value="1"/>
</dbReference>
<organism evidence="17 18">
    <name type="scientific">Roseateles oligotrophus</name>
    <dbReference type="NCBI Taxonomy" id="1769250"/>
    <lineage>
        <taxon>Bacteria</taxon>
        <taxon>Pseudomonadati</taxon>
        <taxon>Pseudomonadota</taxon>
        <taxon>Betaproteobacteria</taxon>
        <taxon>Burkholderiales</taxon>
        <taxon>Sphaerotilaceae</taxon>
        <taxon>Roseateles</taxon>
    </lineage>
</organism>
<evidence type="ECO:0000256" key="11">
    <source>
        <dbReference type="ARBA" id="ARBA00030894"/>
    </source>
</evidence>
<feature type="binding site" evidence="14">
    <location>
        <position position="220"/>
    </location>
    <ligand>
        <name>[4Fe-4S] cluster</name>
        <dbReference type="ChEBI" id="CHEBI:49883"/>
    </ligand>
</feature>
<accession>A0A840L6Q4</accession>
<comment type="pathway">
    <text evidence="8 14">Sulfur metabolism; hydrogen sulfide biosynthesis; sulfite from sulfate.</text>
</comment>
<comment type="function">
    <text evidence="7 14">Catalyzes the formation of sulfite from adenosine 5'-phosphosulfate (APS) using thioredoxin as an electron donor.</text>
</comment>
<evidence type="ECO:0000313" key="18">
    <source>
        <dbReference type="Proteomes" id="UP000562027"/>
    </source>
</evidence>
<keyword evidence="3 14" id="KW-0479">Metal-binding</keyword>